<protein>
    <recommendedName>
        <fullName evidence="3">DUF1015 domain-containing protein</fullName>
    </recommendedName>
</protein>
<evidence type="ECO:0000313" key="1">
    <source>
        <dbReference type="EMBL" id="GGK15680.1"/>
    </source>
</evidence>
<dbReference type="InterPro" id="IPR008323">
    <property type="entry name" value="UCP033563"/>
</dbReference>
<keyword evidence="2" id="KW-1185">Reference proteome</keyword>
<dbReference type="Pfam" id="PF06245">
    <property type="entry name" value="DUF1015"/>
    <property type="match status" value="1"/>
</dbReference>
<dbReference type="PANTHER" id="PTHR36454:SF1">
    <property type="entry name" value="DUF1015 DOMAIN-CONTAINING PROTEIN"/>
    <property type="match status" value="1"/>
</dbReference>
<dbReference type="RefSeq" id="WP_188650169.1">
    <property type="nucleotide sequence ID" value="NZ_BMNR01000002.1"/>
</dbReference>
<dbReference type="PANTHER" id="PTHR36454">
    <property type="entry name" value="LMO2823 PROTEIN"/>
    <property type="match status" value="1"/>
</dbReference>
<reference evidence="1" key="2">
    <citation type="submission" date="2020-09" db="EMBL/GenBank/DDBJ databases">
        <authorList>
            <person name="Sun Q."/>
            <person name="Ohkuma M."/>
        </authorList>
    </citation>
    <scope>NUCLEOTIDE SEQUENCE</scope>
    <source>
        <strain evidence="1">JCM 12862</strain>
    </source>
</reference>
<comment type="caution">
    <text evidence="1">The sequence shown here is derived from an EMBL/GenBank/DDBJ whole genome shotgun (WGS) entry which is preliminary data.</text>
</comment>
<reference evidence="1" key="1">
    <citation type="journal article" date="2014" name="Int. J. Syst. Evol. Microbiol.">
        <title>Complete genome sequence of Corynebacterium casei LMG S-19264T (=DSM 44701T), isolated from a smear-ripened cheese.</title>
        <authorList>
            <consortium name="US DOE Joint Genome Institute (JGI-PGF)"/>
            <person name="Walter F."/>
            <person name="Albersmeier A."/>
            <person name="Kalinowski J."/>
            <person name="Ruckert C."/>
        </authorList>
    </citation>
    <scope>NUCLEOTIDE SEQUENCE</scope>
    <source>
        <strain evidence="1">JCM 12862</strain>
    </source>
</reference>
<accession>A0A8J3BJV1</accession>
<dbReference type="AlphaFoldDB" id="A0A8J3BJV1"/>
<evidence type="ECO:0008006" key="3">
    <source>
        <dbReference type="Google" id="ProtNLM"/>
    </source>
</evidence>
<sequence length="414" mass="48398">MAKIIPFRAVRPTRAIVGLVASRSYQSYTIEEREARMEYNPYTFLHIVNPGYKYDQVITGEERYKLVKNRYLEFKEDHVFIQDDKPSFYVYKIVNRHHQTFNGIIAATSAEDYEKDIIKKHEDTIESREKTFKNYLKTVGFNAEPVLLTYPDNSTIASIIEETQKKHAEYEFTMTYKDTHYLWKVDDEAVIKTIQDEFKKMDTIYIADGHHRSASSYLLYQEEKANNPNHNGTESYNFFMSYLIPESDLVIHEFNRLVKDLNGLTKEEFLVKLDADFRIQNRGNTPYTPTKQHHFSMYLDGDFYSLYLRKNTYDFKTSLDALDAQILYKTILKPILGINDLRNDNRISYSHTHGSIEMVNIKGSVDSGEFKIGFGMCAVTIEQMKQIANDGLKMPPKSTYILPKLRSGITIYEF</sequence>
<evidence type="ECO:0000313" key="2">
    <source>
        <dbReference type="Proteomes" id="UP000612329"/>
    </source>
</evidence>
<dbReference type="Proteomes" id="UP000612329">
    <property type="component" value="Unassembled WGS sequence"/>
</dbReference>
<dbReference type="PIRSF" id="PIRSF033563">
    <property type="entry name" value="UCP033563"/>
    <property type="match status" value="1"/>
</dbReference>
<gene>
    <name evidence="1" type="ORF">GCM10007962_07410</name>
</gene>
<organism evidence="1 2">
    <name type="scientific">Yeosuana aromativorans</name>
    <dbReference type="NCBI Taxonomy" id="288019"/>
    <lineage>
        <taxon>Bacteria</taxon>
        <taxon>Pseudomonadati</taxon>
        <taxon>Bacteroidota</taxon>
        <taxon>Flavobacteriia</taxon>
        <taxon>Flavobacteriales</taxon>
        <taxon>Flavobacteriaceae</taxon>
        <taxon>Yeosuana</taxon>
    </lineage>
</organism>
<name>A0A8J3BJV1_9FLAO</name>
<proteinExistence type="predicted"/>
<dbReference type="EMBL" id="BMNR01000002">
    <property type="protein sequence ID" value="GGK15680.1"/>
    <property type="molecule type" value="Genomic_DNA"/>
</dbReference>